<dbReference type="HOGENOM" id="CLU_072786_2_0_5"/>
<dbReference type="AlphaFoldDB" id="Q216V3"/>
<dbReference type="EMBL" id="CP000301">
    <property type="protein sequence ID" value="ABD87583.1"/>
    <property type="molecule type" value="Genomic_DNA"/>
</dbReference>
<dbReference type="CDD" id="cd06170">
    <property type="entry name" value="LuxR_C_like"/>
    <property type="match status" value="1"/>
</dbReference>
<keyword evidence="3" id="KW-0804">Transcription</keyword>
<dbReference type="InterPro" id="IPR036693">
    <property type="entry name" value="TF_LuxR_autoind-bd_dom_sf"/>
</dbReference>
<evidence type="ECO:0000313" key="5">
    <source>
        <dbReference type="EMBL" id="ABD87583.1"/>
    </source>
</evidence>
<evidence type="ECO:0000256" key="1">
    <source>
        <dbReference type="ARBA" id="ARBA00023015"/>
    </source>
</evidence>
<evidence type="ECO:0000256" key="2">
    <source>
        <dbReference type="ARBA" id="ARBA00023125"/>
    </source>
</evidence>
<dbReference type="SUPFAM" id="SSF75516">
    <property type="entry name" value="Pheromone-binding domain of LuxR-like quorum-sensing transcription factors"/>
    <property type="match status" value="1"/>
</dbReference>
<dbReference type="eggNOG" id="COG2197">
    <property type="taxonomic scope" value="Bacteria"/>
</dbReference>
<accession>Q216V3</accession>
<dbReference type="InterPro" id="IPR036388">
    <property type="entry name" value="WH-like_DNA-bd_sf"/>
</dbReference>
<dbReference type="PROSITE" id="PS50043">
    <property type="entry name" value="HTH_LUXR_2"/>
    <property type="match status" value="1"/>
</dbReference>
<dbReference type="SMART" id="SM00421">
    <property type="entry name" value="HTH_LUXR"/>
    <property type="match status" value="1"/>
</dbReference>
<dbReference type="Gene3D" id="1.10.10.10">
    <property type="entry name" value="Winged helix-like DNA-binding domain superfamily/Winged helix DNA-binding domain"/>
    <property type="match status" value="1"/>
</dbReference>
<gene>
    <name evidence="5" type="ordered locus">RPC_2028</name>
</gene>
<dbReference type="InterPro" id="IPR005143">
    <property type="entry name" value="TF_LuxR_autoind-bd_dom"/>
</dbReference>
<dbReference type="Pfam" id="PF00196">
    <property type="entry name" value="GerE"/>
    <property type="match status" value="1"/>
</dbReference>
<dbReference type="InterPro" id="IPR016032">
    <property type="entry name" value="Sig_transdc_resp-reg_C-effctor"/>
</dbReference>
<dbReference type="Pfam" id="PF03472">
    <property type="entry name" value="Autoind_bind"/>
    <property type="match status" value="1"/>
</dbReference>
<dbReference type="Gene3D" id="3.30.450.80">
    <property type="entry name" value="Transcription factor LuxR-like, autoinducer-binding domain"/>
    <property type="match status" value="1"/>
</dbReference>
<dbReference type="GO" id="GO:0006355">
    <property type="term" value="P:regulation of DNA-templated transcription"/>
    <property type="evidence" value="ECO:0007669"/>
    <property type="project" value="InterPro"/>
</dbReference>
<sequence length="242" mass="26871">MTSGAILWCLEKIRVAATADDLHHVLRHICEAYQLAHAVFHATDTPAVRAERPLLILTYPAEWVENYTRRDYFKIDPVVAIGRVGFLSLDWSTIDQKTASSAKFFREADEFGVGRHGLTTTVRGPSGERSLFTVTSNANAAQWTRQRDACIHEFQIIANHFHQRAMISTGLRGGDGPLPLSKREKQCIELLAKGFLPKQIAALLDLSESAIRLYLCSARRKLQASTTSQAIAIALSLELITA</sequence>
<feature type="domain" description="HTH luxR-type" evidence="4">
    <location>
        <begin position="173"/>
        <end position="238"/>
    </location>
</feature>
<dbReference type="GO" id="GO:0003677">
    <property type="term" value="F:DNA binding"/>
    <property type="evidence" value="ECO:0007669"/>
    <property type="project" value="UniProtKB-KW"/>
</dbReference>
<keyword evidence="1" id="KW-0805">Transcription regulation</keyword>
<evidence type="ECO:0000256" key="3">
    <source>
        <dbReference type="ARBA" id="ARBA00023163"/>
    </source>
</evidence>
<protein>
    <submittedName>
        <fullName evidence="5">Transcriptional regulator, LuxR family</fullName>
    </submittedName>
</protein>
<dbReference type="STRING" id="316056.RPC_2028"/>
<organism evidence="5">
    <name type="scientific">Rhodopseudomonas palustris (strain BisB18)</name>
    <dbReference type="NCBI Taxonomy" id="316056"/>
    <lineage>
        <taxon>Bacteria</taxon>
        <taxon>Pseudomonadati</taxon>
        <taxon>Pseudomonadota</taxon>
        <taxon>Alphaproteobacteria</taxon>
        <taxon>Hyphomicrobiales</taxon>
        <taxon>Nitrobacteraceae</taxon>
        <taxon>Rhodopseudomonas</taxon>
    </lineage>
</organism>
<dbReference type="PANTHER" id="PTHR44688:SF16">
    <property type="entry name" value="DNA-BINDING TRANSCRIPTIONAL ACTIVATOR DEVR_DOSR"/>
    <property type="match status" value="1"/>
</dbReference>
<dbReference type="KEGG" id="rpc:RPC_2028"/>
<keyword evidence="2" id="KW-0238">DNA-binding</keyword>
<name>Q216V3_RHOPB</name>
<dbReference type="SUPFAM" id="SSF46894">
    <property type="entry name" value="C-terminal effector domain of the bipartite response regulators"/>
    <property type="match status" value="1"/>
</dbReference>
<evidence type="ECO:0000259" key="4">
    <source>
        <dbReference type="PROSITE" id="PS50043"/>
    </source>
</evidence>
<proteinExistence type="predicted"/>
<dbReference type="InterPro" id="IPR000792">
    <property type="entry name" value="Tscrpt_reg_LuxR_C"/>
</dbReference>
<dbReference type="PANTHER" id="PTHR44688">
    <property type="entry name" value="DNA-BINDING TRANSCRIPTIONAL ACTIVATOR DEVR_DOSR"/>
    <property type="match status" value="1"/>
</dbReference>
<reference evidence="5" key="1">
    <citation type="submission" date="2006-03" db="EMBL/GenBank/DDBJ databases">
        <title>Complete sequence of Rhodopseudomonas palustris BisB18.</title>
        <authorList>
            <consortium name="US DOE Joint Genome Institute"/>
            <person name="Copeland A."/>
            <person name="Lucas S."/>
            <person name="Lapidus A."/>
            <person name="Barry K."/>
            <person name="Detter J.C."/>
            <person name="Glavina del Rio T."/>
            <person name="Hammon N."/>
            <person name="Israni S."/>
            <person name="Dalin E."/>
            <person name="Tice H."/>
            <person name="Pitluck S."/>
            <person name="Chain P."/>
            <person name="Malfatti S."/>
            <person name="Shin M."/>
            <person name="Vergez L."/>
            <person name="Schmutz J."/>
            <person name="Larimer F."/>
            <person name="Land M."/>
            <person name="Hauser L."/>
            <person name="Pelletier D.A."/>
            <person name="Kyrpides N."/>
            <person name="Anderson I."/>
            <person name="Oda Y."/>
            <person name="Harwood C.S."/>
            <person name="Richardson P."/>
        </authorList>
    </citation>
    <scope>NUCLEOTIDE SEQUENCE [LARGE SCALE GENOMIC DNA]</scope>
    <source>
        <strain evidence="5">BisB18</strain>
    </source>
</reference>
<dbReference type="PRINTS" id="PR00038">
    <property type="entry name" value="HTHLUXR"/>
</dbReference>